<comment type="caution">
    <text evidence="1">The sequence shown here is derived from an EMBL/GenBank/DDBJ whole genome shotgun (WGS) entry which is preliminary data.</text>
</comment>
<protein>
    <recommendedName>
        <fullName evidence="3">HEAT repeat domain-containing protein</fullName>
    </recommendedName>
</protein>
<name>A0A6M0SAW3_9CYAN</name>
<accession>A0A6M0SAW3</accession>
<sequence length="129" mass="14721">MSKQLTPELLPEALSIAIELKDESSRAVALSNLAKYLPEALLAKALEMMWQIQDPYFRSRALRGLLPYLMKLTITFADWTVMLEVLAYQNRKNLLEELPDICPIILELGDEQAFSDILQAVRDVCAQWP</sequence>
<dbReference type="InterPro" id="IPR011990">
    <property type="entry name" value="TPR-like_helical_dom_sf"/>
</dbReference>
<dbReference type="Proteomes" id="UP000473574">
    <property type="component" value="Unassembled WGS sequence"/>
</dbReference>
<proteinExistence type="predicted"/>
<reference evidence="1 2" key="1">
    <citation type="journal article" date="2020" name="Microb. Ecol.">
        <title>Ecogenomics of the Marine Benthic Filamentous Cyanobacterium Adonisia.</title>
        <authorList>
            <person name="Walter J.M."/>
            <person name="Coutinho F.H."/>
            <person name="Leomil L."/>
            <person name="Hargreaves P.I."/>
            <person name="Campeao M.E."/>
            <person name="Vieira V.V."/>
            <person name="Silva B.S."/>
            <person name="Fistarol G.O."/>
            <person name="Salomon P.S."/>
            <person name="Sawabe T."/>
            <person name="Mino S."/>
            <person name="Hosokawa M."/>
            <person name="Miyashita H."/>
            <person name="Maruyama F."/>
            <person name="van Verk M.C."/>
            <person name="Dutilh B.E."/>
            <person name="Thompson C.C."/>
            <person name="Thompson F.L."/>
        </authorList>
    </citation>
    <scope>NUCLEOTIDE SEQUENCE [LARGE SCALE GENOMIC DNA]</scope>
    <source>
        <strain evidence="1 2">CCMR0082</strain>
    </source>
</reference>
<gene>
    <name evidence="1" type="ORF">D0962_20995</name>
</gene>
<dbReference type="Gene3D" id="1.25.40.10">
    <property type="entry name" value="Tetratricopeptide repeat domain"/>
    <property type="match status" value="1"/>
</dbReference>
<dbReference type="AlphaFoldDB" id="A0A6M0SAW3"/>
<evidence type="ECO:0000313" key="2">
    <source>
        <dbReference type="Proteomes" id="UP000473574"/>
    </source>
</evidence>
<evidence type="ECO:0008006" key="3">
    <source>
        <dbReference type="Google" id="ProtNLM"/>
    </source>
</evidence>
<organism evidence="1 2">
    <name type="scientific">Adonisia turfae CCMR0082</name>
    <dbReference type="NCBI Taxonomy" id="2304604"/>
    <lineage>
        <taxon>Bacteria</taxon>
        <taxon>Bacillati</taxon>
        <taxon>Cyanobacteriota</taxon>
        <taxon>Adonisia</taxon>
        <taxon>Adonisia turfae</taxon>
    </lineage>
</organism>
<dbReference type="EMBL" id="QZCE01000002">
    <property type="protein sequence ID" value="NEZ65223.1"/>
    <property type="molecule type" value="Genomic_DNA"/>
</dbReference>
<evidence type="ECO:0000313" key="1">
    <source>
        <dbReference type="EMBL" id="NEZ65223.1"/>
    </source>
</evidence>